<reference evidence="2" key="1">
    <citation type="submission" date="2018-10" db="EMBL/GenBank/DDBJ databases">
        <authorList>
            <person name="Peiro R."/>
            <person name="Begona"/>
            <person name="Cbmso G."/>
            <person name="Lopez M."/>
            <person name="Gonzalez S."/>
            <person name="Sacristan E."/>
            <person name="Castillo E."/>
        </authorList>
    </citation>
    <scope>NUCLEOTIDE SEQUENCE [LARGE SCALE GENOMIC DNA]</scope>
</reference>
<organism evidence="1 2">
    <name type="scientific">Rhodoplanes serenus</name>
    <dbReference type="NCBI Taxonomy" id="200615"/>
    <lineage>
        <taxon>Bacteria</taxon>
        <taxon>Pseudomonadati</taxon>
        <taxon>Pseudomonadota</taxon>
        <taxon>Alphaproteobacteria</taxon>
        <taxon>Hyphomicrobiales</taxon>
        <taxon>Nitrobacteraceae</taxon>
        <taxon>Rhodoplanes</taxon>
    </lineage>
</organism>
<name>A0A3S5CYJ0_9BRAD</name>
<dbReference type="EMBL" id="UWOC01000161">
    <property type="protein sequence ID" value="VCU10139.1"/>
    <property type="molecule type" value="Genomic_DNA"/>
</dbReference>
<evidence type="ECO:0000313" key="2">
    <source>
        <dbReference type="Proteomes" id="UP000289200"/>
    </source>
</evidence>
<gene>
    <name evidence="1" type="ORF">RHODGE_RHODGE_03325</name>
</gene>
<comment type="caution">
    <text evidence="1">The sequence shown here is derived from an EMBL/GenBank/DDBJ whole genome shotgun (WGS) entry which is preliminary data.</text>
</comment>
<protein>
    <submittedName>
        <fullName evidence="1">Uncharacterized protein</fullName>
    </submittedName>
</protein>
<proteinExistence type="predicted"/>
<dbReference type="AlphaFoldDB" id="A0A3S5CYJ0"/>
<accession>A0A3S5CYJ0</accession>
<sequence length="217" mass="22208">MGLFDWFSGDAQKEAAQARIAGLQAGQREANASIDTGLGQLKDYYKQAGDYFAPLATAAGARTGAYDDATGVNGADGLARARSIFTATPGYQEGLDLSLDQLDRRAAARGMLGSGNTVADTTKLATTYANQAYGDYVSRLAPFVGQDAAVAGARAGLVTKVGDKSYDAGALKGGIGFQTQQGIGNANADAAMADYNASGNMWNTILGAGKIAASIWG</sequence>
<dbReference type="Proteomes" id="UP000289200">
    <property type="component" value="Unassembled WGS sequence"/>
</dbReference>
<dbReference type="RefSeq" id="WP_129610072.1">
    <property type="nucleotide sequence ID" value="NZ_UWOC01000161.1"/>
</dbReference>
<dbReference type="OrthoDB" id="8223265at2"/>
<keyword evidence="2" id="KW-1185">Reference proteome</keyword>
<evidence type="ECO:0000313" key="1">
    <source>
        <dbReference type="EMBL" id="VCU10139.1"/>
    </source>
</evidence>